<protein>
    <submittedName>
        <fullName evidence="1">Uncharacterized protein</fullName>
    </submittedName>
</protein>
<accession>A0A392RD79</accession>
<keyword evidence="2" id="KW-1185">Reference proteome</keyword>
<sequence length="49" mass="5645">MLFEGAYYWSQRIRTKSTTSNLLSMTKSQFSHMKFVITGLLEAVDTDIP</sequence>
<evidence type="ECO:0000313" key="2">
    <source>
        <dbReference type="Proteomes" id="UP000265520"/>
    </source>
</evidence>
<dbReference type="AlphaFoldDB" id="A0A392RD79"/>
<evidence type="ECO:0000313" key="1">
    <source>
        <dbReference type="EMBL" id="MCI34541.1"/>
    </source>
</evidence>
<reference evidence="1 2" key="1">
    <citation type="journal article" date="2018" name="Front. Plant Sci.">
        <title>Red Clover (Trifolium pratense) and Zigzag Clover (T. medium) - A Picture of Genomic Similarities and Differences.</title>
        <authorList>
            <person name="Dluhosova J."/>
            <person name="Istvanek J."/>
            <person name="Nedelnik J."/>
            <person name="Repkova J."/>
        </authorList>
    </citation>
    <scope>NUCLEOTIDE SEQUENCE [LARGE SCALE GENOMIC DNA]</scope>
    <source>
        <strain evidence="2">cv. 10/8</strain>
        <tissue evidence="1">Leaf</tissue>
    </source>
</reference>
<comment type="caution">
    <text evidence="1">The sequence shown here is derived from an EMBL/GenBank/DDBJ whole genome shotgun (WGS) entry which is preliminary data.</text>
</comment>
<name>A0A392RD79_9FABA</name>
<dbReference type="Proteomes" id="UP000265520">
    <property type="component" value="Unassembled WGS sequence"/>
</dbReference>
<dbReference type="EMBL" id="LXQA010214743">
    <property type="protein sequence ID" value="MCI34541.1"/>
    <property type="molecule type" value="Genomic_DNA"/>
</dbReference>
<organism evidence="1 2">
    <name type="scientific">Trifolium medium</name>
    <dbReference type="NCBI Taxonomy" id="97028"/>
    <lineage>
        <taxon>Eukaryota</taxon>
        <taxon>Viridiplantae</taxon>
        <taxon>Streptophyta</taxon>
        <taxon>Embryophyta</taxon>
        <taxon>Tracheophyta</taxon>
        <taxon>Spermatophyta</taxon>
        <taxon>Magnoliopsida</taxon>
        <taxon>eudicotyledons</taxon>
        <taxon>Gunneridae</taxon>
        <taxon>Pentapetalae</taxon>
        <taxon>rosids</taxon>
        <taxon>fabids</taxon>
        <taxon>Fabales</taxon>
        <taxon>Fabaceae</taxon>
        <taxon>Papilionoideae</taxon>
        <taxon>50 kb inversion clade</taxon>
        <taxon>NPAAA clade</taxon>
        <taxon>Hologalegina</taxon>
        <taxon>IRL clade</taxon>
        <taxon>Trifolieae</taxon>
        <taxon>Trifolium</taxon>
    </lineage>
</organism>
<proteinExistence type="predicted"/>